<comment type="caution">
    <text evidence="1">The sequence shown here is derived from an EMBL/GenBank/DDBJ whole genome shotgun (WGS) entry which is preliminary data.</text>
</comment>
<protein>
    <submittedName>
        <fullName evidence="1">Uncharacterized protein</fullName>
    </submittedName>
</protein>
<gene>
    <name evidence="1" type="ORF">K3G42_016225</name>
</gene>
<dbReference type="EMBL" id="CM037621">
    <property type="protein sequence ID" value="KAH8001780.1"/>
    <property type="molecule type" value="Genomic_DNA"/>
</dbReference>
<reference evidence="1" key="1">
    <citation type="submission" date="2021-08" db="EMBL/GenBank/DDBJ databases">
        <title>The first chromosome-level gecko genome reveals the dynamic sex chromosomes of Neotropical dwarf geckos (Sphaerodactylidae: Sphaerodactylus).</title>
        <authorList>
            <person name="Pinto B.J."/>
            <person name="Keating S.E."/>
            <person name="Gamble T."/>
        </authorList>
    </citation>
    <scope>NUCLEOTIDE SEQUENCE</scope>
    <source>
        <strain evidence="1">TG3544</strain>
    </source>
</reference>
<keyword evidence="2" id="KW-1185">Reference proteome</keyword>
<accession>A0ACB8F8T9</accession>
<sequence length="130" mass="14610">MRWELYKKAVIWRAVILPHYQSIRSCLVFHKSVGEALLELSSYPLQQYPSSLVLMRQAVVVSPLHPTETGTDSSDEEHACESGEEEEPAGSEDGASPLAPQWKTGILDLCHKQTRKCQTVQKIRSQDCLT</sequence>
<organism evidence="1 2">
    <name type="scientific">Sphaerodactylus townsendi</name>
    <dbReference type="NCBI Taxonomy" id="933632"/>
    <lineage>
        <taxon>Eukaryota</taxon>
        <taxon>Metazoa</taxon>
        <taxon>Chordata</taxon>
        <taxon>Craniata</taxon>
        <taxon>Vertebrata</taxon>
        <taxon>Euteleostomi</taxon>
        <taxon>Lepidosauria</taxon>
        <taxon>Squamata</taxon>
        <taxon>Bifurcata</taxon>
        <taxon>Gekkota</taxon>
        <taxon>Sphaerodactylidae</taxon>
        <taxon>Sphaerodactylus</taxon>
    </lineage>
</organism>
<evidence type="ECO:0000313" key="2">
    <source>
        <dbReference type="Proteomes" id="UP000827872"/>
    </source>
</evidence>
<dbReference type="Proteomes" id="UP000827872">
    <property type="component" value="Linkage Group LG08"/>
</dbReference>
<evidence type="ECO:0000313" key="1">
    <source>
        <dbReference type="EMBL" id="KAH8001780.1"/>
    </source>
</evidence>
<proteinExistence type="predicted"/>
<name>A0ACB8F8T9_9SAUR</name>